<dbReference type="PANTHER" id="PTHR43330:SF27">
    <property type="entry name" value="METHIONINE AMINOPEPTIDASE"/>
    <property type="match status" value="1"/>
</dbReference>
<dbReference type="Proteomes" id="UP000182517">
    <property type="component" value="Chromosome"/>
</dbReference>
<dbReference type="Pfam" id="PF00557">
    <property type="entry name" value="Peptidase_M24"/>
    <property type="match status" value="1"/>
</dbReference>
<dbReference type="InterPro" id="IPR002467">
    <property type="entry name" value="Pept_M24A_MAP1"/>
</dbReference>
<dbReference type="CDD" id="cd01086">
    <property type="entry name" value="MetAP1"/>
    <property type="match status" value="1"/>
</dbReference>
<comment type="subunit">
    <text evidence="6">Monomer.</text>
</comment>
<feature type="binding site" evidence="6">
    <location>
        <position position="168"/>
    </location>
    <ligand>
        <name>a divalent metal cation</name>
        <dbReference type="ChEBI" id="CHEBI:60240"/>
        <label>2</label>
        <note>catalytic</note>
    </ligand>
</feature>
<comment type="similarity">
    <text evidence="6">Belongs to the peptidase M24A family. Methionine aminopeptidase type 1 subfamily.</text>
</comment>
<dbReference type="PROSITE" id="PS00680">
    <property type="entry name" value="MAP_1"/>
    <property type="match status" value="1"/>
</dbReference>
<dbReference type="EC" id="3.4.11.18" evidence="6 7"/>
<evidence type="ECO:0000256" key="6">
    <source>
        <dbReference type="HAMAP-Rule" id="MF_01974"/>
    </source>
</evidence>
<dbReference type="STRING" id="1842532.A7E78_07390"/>
<proteinExistence type="inferred from homology"/>
<evidence type="ECO:0000256" key="1">
    <source>
        <dbReference type="ARBA" id="ARBA00002521"/>
    </source>
</evidence>
<dbReference type="Gene3D" id="3.90.230.10">
    <property type="entry name" value="Creatinase/methionine aminopeptidase superfamily"/>
    <property type="match status" value="1"/>
</dbReference>
<dbReference type="InterPro" id="IPR036005">
    <property type="entry name" value="Creatinase/aminopeptidase-like"/>
</dbReference>
<dbReference type="SUPFAM" id="SSF55920">
    <property type="entry name" value="Creatinase/aminopeptidase"/>
    <property type="match status" value="1"/>
</dbReference>
<evidence type="ECO:0000256" key="3">
    <source>
        <dbReference type="ARBA" id="ARBA00022670"/>
    </source>
</evidence>
<dbReference type="PANTHER" id="PTHR43330">
    <property type="entry name" value="METHIONINE AMINOPEPTIDASE"/>
    <property type="match status" value="1"/>
</dbReference>
<feature type="binding site" evidence="6">
    <location>
        <position position="175"/>
    </location>
    <ligand>
        <name>substrate</name>
    </ligand>
</feature>
<accession>A0A1L3GP11</accession>
<feature type="binding site" evidence="6">
    <location>
        <position position="94"/>
    </location>
    <ligand>
        <name>a divalent metal cation</name>
        <dbReference type="ChEBI" id="CHEBI:60240"/>
        <label>1</label>
    </ligand>
</feature>
<sequence length="249" mass="27058">MIILKSQAELGKMRDAGRVVAEILALLKERIKPGVTTGELDRLAEKECRKRQAKPAFKGYGGFPYSICSSPDEQVVHGFPNDRPLSEGTILSIDFGVIYRGFYGDSAFTVPVGKINKEKQHLIEVTEKSLSLAIEQVQCQGFLYDVARAVQTCVEAEGFSVVREFVGHGIGKGLHEEPQIPNFVPGAGRGEQLRSGMTLAIEPMVNAGSPGVKILRDGWTAVTVDGRPSAHFEHTVAVTENGPQILTQI</sequence>
<evidence type="ECO:0000313" key="9">
    <source>
        <dbReference type="EMBL" id="APG27677.1"/>
    </source>
</evidence>
<dbReference type="OrthoDB" id="9802055at2"/>
<dbReference type="GO" id="GO:0006508">
    <property type="term" value="P:proteolysis"/>
    <property type="evidence" value="ECO:0007669"/>
    <property type="project" value="UniProtKB-KW"/>
</dbReference>
<dbReference type="RefSeq" id="WP_072283642.1">
    <property type="nucleotide sequence ID" value="NZ_CP015519.1"/>
</dbReference>
<keyword evidence="5 6" id="KW-0378">Hydrolase</keyword>
<organism evidence="9 10">
    <name type="scientific">Syntrophotalea acetylenivorans</name>
    <dbReference type="NCBI Taxonomy" id="1842532"/>
    <lineage>
        <taxon>Bacteria</taxon>
        <taxon>Pseudomonadati</taxon>
        <taxon>Thermodesulfobacteriota</taxon>
        <taxon>Desulfuromonadia</taxon>
        <taxon>Desulfuromonadales</taxon>
        <taxon>Syntrophotaleaceae</taxon>
        <taxon>Syntrophotalea</taxon>
    </lineage>
</organism>
<keyword evidence="10" id="KW-1185">Reference proteome</keyword>
<feature type="domain" description="Peptidase M24" evidence="8">
    <location>
        <begin position="12"/>
        <end position="240"/>
    </location>
</feature>
<evidence type="ECO:0000256" key="5">
    <source>
        <dbReference type="ARBA" id="ARBA00022801"/>
    </source>
</evidence>
<keyword evidence="3 6" id="KW-0645">Protease</keyword>
<name>A0A1L3GP11_9BACT</name>
<comment type="function">
    <text evidence="1 6">Removes the N-terminal methionine from nascent proteins. The N-terminal methionine is often cleaved when the second residue in the primary sequence is small and uncharged (Met-Ala-, Cys, Gly, Pro, Ser, Thr, or Val). Requires deformylation of the N(alpha)-formylated initiator methionine before it can be hydrolyzed.</text>
</comment>
<dbReference type="KEGG" id="pef:A7E78_07390"/>
<feature type="binding site" evidence="6">
    <location>
        <position position="233"/>
    </location>
    <ligand>
        <name>a divalent metal cation</name>
        <dbReference type="ChEBI" id="CHEBI:60240"/>
        <label>2</label>
        <note>catalytic</note>
    </ligand>
</feature>
<dbReference type="GO" id="GO:0046872">
    <property type="term" value="F:metal ion binding"/>
    <property type="evidence" value="ECO:0007669"/>
    <property type="project" value="UniProtKB-UniRule"/>
</dbReference>
<evidence type="ECO:0000313" key="10">
    <source>
        <dbReference type="Proteomes" id="UP000182517"/>
    </source>
</evidence>
<dbReference type="EMBL" id="CP015519">
    <property type="protein sequence ID" value="APG27677.1"/>
    <property type="molecule type" value="Genomic_DNA"/>
</dbReference>
<evidence type="ECO:0000256" key="4">
    <source>
        <dbReference type="ARBA" id="ARBA00022723"/>
    </source>
</evidence>
<evidence type="ECO:0000256" key="7">
    <source>
        <dbReference type="RuleBase" id="RU003653"/>
    </source>
</evidence>
<feature type="binding site" evidence="6">
    <location>
        <position position="77"/>
    </location>
    <ligand>
        <name>substrate</name>
    </ligand>
</feature>
<dbReference type="InterPro" id="IPR001714">
    <property type="entry name" value="Pept_M24_MAP"/>
</dbReference>
<feature type="binding site" evidence="6">
    <location>
        <position position="105"/>
    </location>
    <ligand>
        <name>a divalent metal cation</name>
        <dbReference type="ChEBI" id="CHEBI:60240"/>
        <label>2</label>
        <note>catalytic</note>
    </ligand>
</feature>
<dbReference type="GO" id="GO:0070006">
    <property type="term" value="F:metalloaminopeptidase activity"/>
    <property type="evidence" value="ECO:0007669"/>
    <property type="project" value="UniProtKB-UniRule"/>
</dbReference>
<dbReference type="HAMAP" id="MF_01974">
    <property type="entry name" value="MetAP_1"/>
    <property type="match status" value="1"/>
</dbReference>
<keyword evidence="2 6" id="KW-0031">Aminopeptidase</keyword>
<dbReference type="NCBIfam" id="TIGR00500">
    <property type="entry name" value="met_pdase_I"/>
    <property type="match status" value="1"/>
</dbReference>
<gene>
    <name evidence="6" type="primary">map</name>
    <name evidence="9" type="ORF">A7E78_07390</name>
</gene>
<feature type="binding site" evidence="6">
    <location>
        <position position="233"/>
    </location>
    <ligand>
        <name>a divalent metal cation</name>
        <dbReference type="ChEBI" id="CHEBI:60240"/>
        <label>1</label>
    </ligand>
</feature>
<evidence type="ECO:0000256" key="2">
    <source>
        <dbReference type="ARBA" id="ARBA00022438"/>
    </source>
</evidence>
<dbReference type="GO" id="GO:0004239">
    <property type="term" value="F:initiator methionyl aminopeptidase activity"/>
    <property type="evidence" value="ECO:0007669"/>
    <property type="project" value="UniProtKB-UniRule"/>
</dbReference>
<dbReference type="GO" id="GO:0005829">
    <property type="term" value="C:cytosol"/>
    <property type="evidence" value="ECO:0007669"/>
    <property type="project" value="TreeGrafter"/>
</dbReference>
<reference evidence="9 10" key="1">
    <citation type="journal article" date="2017" name="Genome Announc.">
        <title>Complete Genome Sequences of Two Acetylene-Fermenting Pelobacter acetylenicus Strains.</title>
        <authorList>
            <person name="Sutton J.M."/>
            <person name="Baesman S.M."/>
            <person name="Fierst J.L."/>
            <person name="Poret-Peterson A.T."/>
            <person name="Oremland R.S."/>
            <person name="Dunlap D.S."/>
            <person name="Akob D.M."/>
        </authorList>
    </citation>
    <scope>NUCLEOTIDE SEQUENCE [LARGE SCALE GENOMIC DNA]</scope>
    <source>
        <strain evidence="9 10">SFB93</strain>
    </source>
</reference>
<protein>
    <recommendedName>
        <fullName evidence="6 7">Methionine aminopeptidase</fullName>
        <shortName evidence="6">MAP</shortName>
        <shortName evidence="6">MetAP</shortName>
        <ecNumber evidence="6 7">3.4.11.18</ecNumber>
    </recommendedName>
    <alternativeName>
        <fullName evidence="6">Peptidase M</fullName>
    </alternativeName>
</protein>
<feature type="binding site" evidence="6">
    <location>
        <position position="202"/>
    </location>
    <ligand>
        <name>a divalent metal cation</name>
        <dbReference type="ChEBI" id="CHEBI:60240"/>
        <label>2</label>
        <note>catalytic</note>
    </ligand>
</feature>
<dbReference type="AlphaFoldDB" id="A0A1L3GP11"/>
<comment type="catalytic activity">
    <reaction evidence="6 7">
        <text>Release of N-terminal amino acids, preferentially methionine, from peptides and arylamides.</text>
        <dbReference type="EC" id="3.4.11.18"/>
    </reaction>
</comment>
<feature type="binding site" evidence="6">
    <location>
        <position position="105"/>
    </location>
    <ligand>
        <name>a divalent metal cation</name>
        <dbReference type="ChEBI" id="CHEBI:60240"/>
        <label>1</label>
    </ligand>
</feature>
<dbReference type="PRINTS" id="PR00599">
    <property type="entry name" value="MAPEPTIDASE"/>
</dbReference>
<keyword evidence="4 6" id="KW-0479">Metal-binding</keyword>
<evidence type="ECO:0000259" key="8">
    <source>
        <dbReference type="Pfam" id="PF00557"/>
    </source>
</evidence>
<comment type="cofactor">
    <cofactor evidence="6">
        <name>Co(2+)</name>
        <dbReference type="ChEBI" id="CHEBI:48828"/>
    </cofactor>
    <cofactor evidence="6">
        <name>Zn(2+)</name>
        <dbReference type="ChEBI" id="CHEBI:29105"/>
    </cofactor>
    <cofactor evidence="6">
        <name>Mn(2+)</name>
        <dbReference type="ChEBI" id="CHEBI:29035"/>
    </cofactor>
    <cofactor evidence="6">
        <name>Fe(2+)</name>
        <dbReference type="ChEBI" id="CHEBI:29033"/>
    </cofactor>
    <text evidence="6">Binds 2 divalent metal cations per subunit. Has a high-affinity and a low affinity metal-binding site. The true nature of the physiological cofactor is under debate. The enzyme is active with cobalt, zinc, manganese or divalent iron ions. Most likely, methionine aminopeptidases function as mononuclear Fe(2+)-metalloproteases under physiological conditions, and the catalytically relevant metal-binding site has been assigned to the histidine-containing high-affinity site.</text>
</comment>
<dbReference type="InterPro" id="IPR000994">
    <property type="entry name" value="Pept_M24"/>
</dbReference>